<dbReference type="EMBL" id="MW048532">
    <property type="protein sequence ID" value="QOW97137.1"/>
    <property type="molecule type" value="Genomic_DNA"/>
</dbReference>
<evidence type="ECO:0000313" key="1">
    <source>
        <dbReference type="EMBL" id="QOW97137.1"/>
    </source>
</evidence>
<reference evidence="1" key="1">
    <citation type="submission" date="2020-09" db="EMBL/GenBank/DDBJ databases">
        <authorList>
            <person name="Eze J.U."/>
            <person name="Rahube T.O."/>
        </authorList>
    </citation>
    <scope>NUCLEOTIDE SEQUENCE</scope>
    <source>
        <strain evidence="1">DM6</strain>
    </source>
</reference>
<accession>A0A7S6YKZ7</accession>
<organism evidence="1">
    <name type="scientific">Serratia marcescens</name>
    <dbReference type="NCBI Taxonomy" id="615"/>
    <lineage>
        <taxon>Bacteria</taxon>
        <taxon>Pseudomonadati</taxon>
        <taxon>Pseudomonadota</taxon>
        <taxon>Gammaproteobacteria</taxon>
        <taxon>Enterobacterales</taxon>
        <taxon>Yersiniaceae</taxon>
        <taxon>Serratia</taxon>
    </lineage>
</organism>
<dbReference type="AlphaFoldDB" id="A0A7S6YKZ7"/>
<sequence length="45" mass="4798">MLMAHLHIMIYPSAATGGVTLLPSAIYSLEMIFVRSYIAASTASP</sequence>
<protein>
    <submittedName>
        <fullName evidence="1">Orf100</fullName>
    </submittedName>
</protein>
<proteinExistence type="predicted"/>
<name>A0A7S6YKZ7_SERMA</name>